<proteinExistence type="predicted"/>
<dbReference type="RefSeq" id="WP_133966134.1">
    <property type="nucleotide sequence ID" value="NZ_SORL01000007.1"/>
</dbReference>
<keyword evidence="1" id="KW-0472">Membrane</keyword>
<keyword evidence="3" id="KW-1185">Reference proteome</keyword>
<name>A0A4R8MDQ9_9FLAO</name>
<accession>A0A4R8MDQ9</accession>
<feature type="transmembrane region" description="Helical" evidence="1">
    <location>
        <begin position="170"/>
        <end position="194"/>
    </location>
</feature>
<feature type="transmembrane region" description="Helical" evidence="1">
    <location>
        <begin position="288"/>
        <end position="306"/>
    </location>
</feature>
<feature type="transmembrane region" description="Helical" evidence="1">
    <location>
        <begin position="250"/>
        <end position="267"/>
    </location>
</feature>
<dbReference type="EMBL" id="SORL01000007">
    <property type="protein sequence ID" value="TDY63940.1"/>
    <property type="molecule type" value="Genomic_DNA"/>
</dbReference>
<dbReference type="Proteomes" id="UP000294824">
    <property type="component" value="Unassembled WGS sequence"/>
</dbReference>
<keyword evidence="1" id="KW-1133">Transmembrane helix</keyword>
<protein>
    <submittedName>
        <fullName evidence="2">Uncharacterized protein</fullName>
    </submittedName>
</protein>
<dbReference type="AlphaFoldDB" id="A0A4R8MDQ9"/>
<evidence type="ECO:0000313" key="3">
    <source>
        <dbReference type="Proteomes" id="UP000294824"/>
    </source>
</evidence>
<sequence length="313" mass="36499">MGKLYNPSKRTFTGPWFLDIKALEELDEIVEFANDELKKSRNEIIESIALKDFEDKKRESLDEARKYAVKYSFDSIRKDITLISKDESKLKDNTVKELLVDPKIKSFSPKELSIDIEYGRTNRFSFNAKQRYDGELEYEVKSTKSEIEDEINYQLENWVDKYKPLTIQSLWLKLAFPLAMFSGILCFILALNIFSTYKPNTKEIYKDKIATIIKTGVNEKNQTEAIDLLLKINSGYIPTDIQEEIKINKTAKRGAIITLVFCLIGIFKPKTIIGVGRDKNKLKIYKRYMKFILFVIPGVFLYPYIIDLLKSWL</sequence>
<keyword evidence="1" id="KW-0812">Transmembrane</keyword>
<evidence type="ECO:0000313" key="2">
    <source>
        <dbReference type="EMBL" id="TDY63940.1"/>
    </source>
</evidence>
<evidence type="ECO:0000256" key="1">
    <source>
        <dbReference type="SAM" id="Phobius"/>
    </source>
</evidence>
<gene>
    <name evidence="2" type="ORF">DFQ06_0837</name>
</gene>
<reference evidence="2 3" key="1">
    <citation type="submission" date="2019-03" db="EMBL/GenBank/DDBJ databases">
        <title>Genomic Encyclopedia of Type Strains, Phase III (KMG-III): the genomes of soil and plant-associated and newly described type strains.</title>
        <authorList>
            <person name="Whitman W."/>
        </authorList>
    </citation>
    <scope>NUCLEOTIDE SEQUENCE [LARGE SCALE GENOMIC DNA]</scope>
    <source>
        <strain evidence="2 3">CECT 8301</strain>
    </source>
</reference>
<organism evidence="2 3">
    <name type="scientific">Algibacter lectus</name>
    <dbReference type="NCBI Taxonomy" id="221126"/>
    <lineage>
        <taxon>Bacteria</taxon>
        <taxon>Pseudomonadati</taxon>
        <taxon>Bacteroidota</taxon>
        <taxon>Flavobacteriia</taxon>
        <taxon>Flavobacteriales</taxon>
        <taxon>Flavobacteriaceae</taxon>
        <taxon>Algibacter</taxon>
    </lineage>
</organism>
<comment type="caution">
    <text evidence="2">The sequence shown here is derived from an EMBL/GenBank/DDBJ whole genome shotgun (WGS) entry which is preliminary data.</text>
</comment>